<evidence type="ECO:0000313" key="2">
    <source>
        <dbReference type="Proteomes" id="UP000185109"/>
    </source>
</evidence>
<evidence type="ECO:0000313" key="1">
    <source>
        <dbReference type="EMBL" id="APO79661.1"/>
    </source>
</evidence>
<dbReference type="EMBL" id="CP017244">
    <property type="protein sequence ID" value="APO79661.1"/>
    <property type="molecule type" value="Genomic_DNA"/>
</dbReference>
<dbReference type="Proteomes" id="UP000185109">
    <property type="component" value="Plasmid pRsp8C3c"/>
</dbReference>
<gene>
    <name evidence="1" type="ORF">AM571_PC01931</name>
</gene>
<organism evidence="1 2">
    <name type="scientific">Rhizobium etli 8C-3</name>
    <dbReference type="NCBI Taxonomy" id="538025"/>
    <lineage>
        <taxon>Bacteria</taxon>
        <taxon>Pseudomonadati</taxon>
        <taxon>Pseudomonadota</taxon>
        <taxon>Alphaproteobacteria</taxon>
        <taxon>Hyphomicrobiales</taxon>
        <taxon>Rhizobiaceae</taxon>
        <taxon>Rhizobium/Agrobacterium group</taxon>
        <taxon>Rhizobium</taxon>
    </lineage>
</organism>
<reference evidence="1 2" key="1">
    <citation type="submission" date="2016-09" db="EMBL/GenBank/DDBJ databases">
        <title>The complete genome sequences of Rhizobium gallicum, symbiovars gallicum and phaseoli, symbionts associated to common bean (Phaseolus vulgaris).</title>
        <authorList>
            <person name="Bustos P."/>
            <person name="Santamaria R.I."/>
            <person name="Perez-Carrascal O.M."/>
            <person name="Juarez S."/>
            <person name="Lozano L."/>
            <person name="Martinez-Flores I."/>
            <person name="Martinez-Romero E."/>
            <person name="Cevallos M."/>
            <person name="Romero D."/>
            <person name="Davila G."/>
            <person name="Gonzalez V."/>
        </authorList>
    </citation>
    <scope>NUCLEOTIDE SEQUENCE [LARGE SCALE GENOMIC DNA]</scope>
    <source>
        <strain evidence="1 2">8C-3</strain>
        <plasmid evidence="2">Plasmid prsp8c3c</plasmid>
    </source>
</reference>
<keyword evidence="1" id="KW-0614">Plasmid</keyword>
<name>A0A1L5PHN8_RHIET</name>
<geneLocation type="plasmid" evidence="2">
    <name>prsp8c3c</name>
</geneLocation>
<accession>A0A1L5PHN8</accession>
<proteinExistence type="predicted"/>
<protein>
    <submittedName>
        <fullName evidence="1">Uncharacterized protein</fullName>
    </submittedName>
</protein>
<sequence>MVVVVFVIVERTARVEPHALRQPAERAKRLAGSRIDLGLLTSFERVERKLRC</sequence>
<dbReference type="AlphaFoldDB" id="A0A1L5PHN8"/>